<comment type="similarity">
    <text evidence="1 2">Belongs to the UPF0235 family.</text>
</comment>
<evidence type="ECO:0000313" key="3">
    <source>
        <dbReference type="EMBL" id="RLJ69879.1"/>
    </source>
</evidence>
<dbReference type="PANTHER" id="PTHR13420:SF7">
    <property type="entry name" value="UPF0235 PROTEIN C15ORF40"/>
    <property type="match status" value="1"/>
</dbReference>
<dbReference type="InterPro" id="IPR003746">
    <property type="entry name" value="DUF167"/>
</dbReference>
<dbReference type="RefSeq" id="WP_121008803.1">
    <property type="nucleotide sequence ID" value="NZ_RCCJ01000001.1"/>
</dbReference>
<reference evidence="3 4" key="1">
    <citation type="submission" date="2018-10" db="EMBL/GenBank/DDBJ databases">
        <title>Genomic Encyclopedia of Archaeal and Bacterial Type Strains, Phase II (KMG-II): from individual species to whole genera.</title>
        <authorList>
            <person name="Goeker M."/>
        </authorList>
    </citation>
    <scope>NUCLEOTIDE SEQUENCE [LARGE SCALE GENOMIC DNA]</scope>
    <source>
        <strain evidence="3 4">DSM 16510</strain>
    </source>
</reference>
<evidence type="ECO:0000256" key="1">
    <source>
        <dbReference type="ARBA" id="ARBA00010364"/>
    </source>
</evidence>
<accession>A0A497XP31</accession>
<sequence length="73" mass="8451">MIITVKVKPGARREEVKEISRDYLEVRVNAPPEKGKANERVLELIARHYGVRKSSVRILKGERAREKLIEIDL</sequence>
<gene>
    <name evidence="3" type="ORF">BCF55_0136</name>
</gene>
<evidence type="ECO:0000313" key="4">
    <source>
        <dbReference type="Proteomes" id="UP000267841"/>
    </source>
</evidence>
<keyword evidence="4" id="KW-1185">Reference proteome</keyword>
<name>A0A497XP31_9AQUI</name>
<organism evidence="3 4">
    <name type="scientific">Hydrogenivirga caldilitoris</name>
    <dbReference type="NCBI Taxonomy" id="246264"/>
    <lineage>
        <taxon>Bacteria</taxon>
        <taxon>Pseudomonadati</taxon>
        <taxon>Aquificota</taxon>
        <taxon>Aquificia</taxon>
        <taxon>Aquificales</taxon>
        <taxon>Aquificaceae</taxon>
        <taxon>Hydrogenivirga</taxon>
    </lineage>
</organism>
<dbReference type="HAMAP" id="MF_00634">
    <property type="entry name" value="UPF0235"/>
    <property type="match status" value="1"/>
</dbReference>
<dbReference type="EMBL" id="RCCJ01000001">
    <property type="protein sequence ID" value="RLJ69879.1"/>
    <property type="molecule type" value="Genomic_DNA"/>
</dbReference>
<dbReference type="SMART" id="SM01152">
    <property type="entry name" value="DUF167"/>
    <property type="match status" value="1"/>
</dbReference>
<dbReference type="AlphaFoldDB" id="A0A497XP31"/>
<dbReference type="Proteomes" id="UP000267841">
    <property type="component" value="Unassembled WGS sequence"/>
</dbReference>
<protein>
    <recommendedName>
        <fullName evidence="2">UPF0235 protein BCF55_0136</fullName>
    </recommendedName>
</protein>
<dbReference type="NCBIfam" id="TIGR00251">
    <property type="entry name" value="DUF167 family protein"/>
    <property type="match status" value="1"/>
</dbReference>
<dbReference type="Pfam" id="PF02594">
    <property type="entry name" value="DUF167"/>
    <property type="match status" value="1"/>
</dbReference>
<dbReference type="Gene3D" id="3.30.1200.10">
    <property type="entry name" value="YggU-like"/>
    <property type="match status" value="1"/>
</dbReference>
<proteinExistence type="inferred from homology"/>
<comment type="caution">
    <text evidence="3">The sequence shown here is derived from an EMBL/GenBank/DDBJ whole genome shotgun (WGS) entry which is preliminary data.</text>
</comment>
<evidence type="ECO:0000256" key="2">
    <source>
        <dbReference type="HAMAP-Rule" id="MF_00634"/>
    </source>
</evidence>
<dbReference type="SUPFAM" id="SSF69786">
    <property type="entry name" value="YggU-like"/>
    <property type="match status" value="1"/>
</dbReference>
<dbReference type="OrthoDB" id="3176309at2"/>
<dbReference type="GO" id="GO:0005737">
    <property type="term" value="C:cytoplasm"/>
    <property type="evidence" value="ECO:0007669"/>
    <property type="project" value="TreeGrafter"/>
</dbReference>
<dbReference type="InterPro" id="IPR036591">
    <property type="entry name" value="YggU-like_sf"/>
</dbReference>
<dbReference type="PANTHER" id="PTHR13420">
    <property type="entry name" value="UPF0235 PROTEIN C15ORF40"/>
    <property type="match status" value="1"/>
</dbReference>